<feature type="compositionally biased region" description="Low complexity" evidence="1">
    <location>
        <begin position="29"/>
        <end position="43"/>
    </location>
</feature>
<feature type="compositionally biased region" description="Polar residues" evidence="1">
    <location>
        <begin position="192"/>
        <end position="204"/>
    </location>
</feature>
<dbReference type="Proteomes" id="UP000698800">
    <property type="component" value="Unassembled WGS sequence"/>
</dbReference>
<dbReference type="AlphaFoldDB" id="A0A9P8IA08"/>
<comment type="caution">
    <text evidence="3">The sequence shown here is derived from an EMBL/GenBank/DDBJ whole genome shotgun (WGS) entry which is preliminary data.</text>
</comment>
<evidence type="ECO:0000313" key="3">
    <source>
        <dbReference type="EMBL" id="KAH0543673.1"/>
    </source>
</evidence>
<sequence>MATAAKSRLSPRSSWELSRPHTQFKQQYPVSSSTPVSGPSRTPILVGQTMLPPTSPPSSRASRLPQEVRAPSPSYFGAIVDPTNDPVDTSDIWQARGNWSPPTSSIRSTAAPSPKVVPPDLNSQFEMFRQRSESGSFTLSHGSLPQFVMNSGTPELPGEKMTPSSPFAEPHIHAHQQQPQISTISPMEIDSAYQSQREGSQPLDSPSFFDMPRRLSPAGLPADERSYVDQGKYSLLSDRLPRRSLPSSQLSAPSTSNILANPSQRASTLPLLLEETAVLITAQRLTELLAAKADDLLLLDLRVTPQFVKSRIVGALNLCLPTTLMKRPSFNVQKLEASFQKEEEKQRFRKWRASKYIVVYDANSSSLNDAATPINTLRKFVNEGWKGEAYILKGLDTVVLIETGVN</sequence>
<protein>
    <recommendedName>
        <fullName evidence="2">Rhodanese domain-containing protein</fullName>
    </recommendedName>
</protein>
<proteinExistence type="predicted"/>
<name>A0A9P8IA08_9PEZI</name>
<feature type="compositionally biased region" description="Polar residues" evidence="1">
    <location>
        <begin position="10"/>
        <end position="28"/>
    </location>
</feature>
<dbReference type="SUPFAM" id="SSF52821">
    <property type="entry name" value="Rhodanese/Cell cycle control phosphatase"/>
    <property type="match status" value="1"/>
</dbReference>
<dbReference type="EMBL" id="JAGHQL010000028">
    <property type="protein sequence ID" value="KAH0543673.1"/>
    <property type="molecule type" value="Genomic_DNA"/>
</dbReference>
<evidence type="ECO:0000313" key="4">
    <source>
        <dbReference type="Proteomes" id="UP000698800"/>
    </source>
</evidence>
<dbReference type="PROSITE" id="PS50206">
    <property type="entry name" value="RHODANESE_3"/>
    <property type="match status" value="1"/>
</dbReference>
<accession>A0A9P8IA08</accession>
<feature type="compositionally biased region" description="Polar residues" evidence="1">
    <location>
        <begin position="100"/>
        <end position="111"/>
    </location>
</feature>
<keyword evidence="4" id="KW-1185">Reference proteome</keyword>
<organism evidence="3 4">
    <name type="scientific">Glutinoglossum americanum</name>
    <dbReference type="NCBI Taxonomy" id="1670608"/>
    <lineage>
        <taxon>Eukaryota</taxon>
        <taxon>Fungi</taxon>
        <taxon>Dikarya</taxon>
        <taxon>Ascomycota</taxon>
        <taxon>Pezizomycotina</taxon>
        <taxon>Geoglossomycetes</taxon>
        <taxon>Geoglossales</taxon>
        <taxon>Geoglossaceae</taxon>
        <taxon>Glutinoglossum</taxon>
    </lineage>
</organism>
<dbReference type="InterPro" id="IPR001763">
    <property type="entry name" value="Rhodanese-like_dom"/>
</dbReference>
<feature type="region of interest" description="Disordered" evidence="1">
    <location>
        <begin position="1"/>
        <end position="116"/>
    </location>
</feature>
<dbReference type="Gene3D" id="3.40.250.10">
    <property type="entry name" value="Rhodanese-like domain"/>
    <property type="match status" value="1"/>
</dbReference>
<dbReference type="OrthoDB" id="6058203at2759"/>
<evidence type="ECO:0000259" key="2">
    <source>
        <dbReference type="PROSITE" id="PS50206"/>
    </source>
</evidence>
<dbReference type="Pfam" id="PF00581">
    <property type="entry name" value="Rhodanese"/>
    <property type="match status" value="1"/>
</dbReference>
<feature type="region of interest" description="Disordered" evidence="1">
    <location>
        <begin position="146"/>
        <end position="224"/>
    </location>
</feature>
<evidence type="ECO:0000256" key="1">
    <source>
        <dbReference type="SAM" id="MobiDB-lite"/>
    </source>
</evidence>
<gene>
    <name evidence="3" type="ORF">FGG08_001988</name>
</gene>
<feature type="domain" description="Rhodanese" evidence="2">
    <location>
        <begin position="292"/>
        <end position="399"/>
    </location>
</feature>
<reference evidence="3" key="1">
    <citation type="submission" date="2021-03" db="EMBL/GenBank/DDBJ databases">
        <title>Comparative genomics and phylogenomic investigation of the class Geoglossomycetes provide insights into ecological specialization and systematics.</title>
        <authorList>
            <person name="Melie T."/>
            <person name="Pirro S."/>
            <person name="Miller A.N."/>
            <person name="Quandt A."/>
        </authorList>
    </citation>
    <scope>NUCLEOTIDE SEQUENCE</scope>
    <source>
        <strain evidence="3">GBOQ0MN5Z8</strain>
    </source>
</reference>
<dbReference type="InterPro" id="IPR036873">
    <property type="entry name" value="Rhodanese-like_dom_sf"/>
</dbReference>